<evidence type="ECO:0000313" key="10">
    <source>
        <dbReference type="Proteomes" id="UP001187531"/>
    </source>
</evidence>
<dbReference type="GO" id="GO:0004373">
    <property type="term" value="F:alpha-1,4-glucan glucosyltransferase (UDP-glucose donor) activity"/>
    <property type="evidence" value="ECO:0007669"/>
    <property type="project" value="UniProtKB-EC"/>
</dbReference>
<keyword evidence="10" id="KW-1185">Reference proteome</keyword>
<dbReference type="AlphaFoldDB" id="A0AA88HPU9"/>
<keyword evidence="5 7" id="KW-0320">Glycogen biosynthesis</keyword>
<sequence length="232" mass="25906">MKNQYVLLGPYKGKSSREEICPLHDAVRKIRDAGLQVHTGSWLVDGNPVGYTPAECKVMGIPSITKNLSGFGCFMADHIADPESYGIHIVDRQNISLNESINQLTRARLVNLSAVYSDPMLDNEEGSPHAKQLHPLSEPQPSRPVTATVLDSRDEVDNEKELEELGKKAILLSQMKPTKMKKTKFYEILQTIIKDVPRHDILWVVDDLNAKIEADRLYSPEAMGPHGIGVIR</sequence>
<name>A0AA88HPU9_ARTSF</name>
<evidence type="ECO:0000256" key="3">
    <source>
        <dbReference type="ARBA" id="ARBA00022676"/>
    </source>
</evidence>
<protein>
    <recommendedName>
        <fullName evidence="7">Glycogen [starch] synthase</fullName>
        <ecNumber evidence="7">2.4.1.11</ecNumber>
    </recommendedName>
</protein>
<feature type="region of interest" description="Disordered" evidence="8">
    <location>
        <begin position="120"/>
        <end position="144"/>
    </location>
</feature>
<dbReference type="InterPro" id="IPR008631">
    <property type="entry name" value="Glycogen_synth"/>
</dbReference>
<evidence type="ECO:0000256" key="1">
    <source>
        <dbReference type="ARBA" id="ARBA00004964"/>
    </source>
</evidence>
<comment type="catalytic activity">
    <reaction evidence="6">
        <text>[(1-&gt;4)-alpha-D-glucosyl](n) + UDP-alpha-D-glucose = [(1-&gt;4)-alpha-D-glucosyl](n+1) + UDP + H(+)</text>
        <dbReference type="Rhea" id="RHEA:18549"/>
        <dbReference type="Rhea" id="RHEA-COMP:9584"/>
        <dbReference type="Rhea" id="RHEA-COMP:9587"/>
        <dbReference type="ChEBI" id="CHEBI:15378"/>
        <dbReference type="ChEBI" id="CHEBI:15444"/>
        <dbReference type="ChEBI" id="CHEBI:58223"/>
        <dbReference type="ChEBI" id="CHEBI:58885"/>
        <dbReference type="EC" id="2.4.1.11"/>
    </reaction>
    <physiologicalReaction direction="left-to-right" evidence="6">
        <dbReference type="Rhea" id="RHEA:18550"/>
    </physiologicalReaction>
</comment>
<evidence type="ECO:0000256" key="2">
    <source>
        <dbReference type="ARBA" id="ARBA00010686"/>
    </source>
</evidence>
<comment type="caution">
    <text evidence="9">The sequence shown here is derived from an EMBL/GenBank/DDBJ whole genome shotgun (WGS) entry which is preliminary data.</text>
</comment>
<dbReference type="Proteomes" id="UP001187531">
    <property type="component" value="Unassembled WGS sequence"/>
</dbReference>
<evidence type="ECO:0000256" key="8">
    <source>
        <dbReference type="SAM" id="MobiDB-lite"/>
    </source>
</evidence>
<accession>A0AA88HPU9</accession>
<evidence type="ECO:0000313" key="9">
    <source>
        <dbReference type="EMBL" id="KAK2709606.1"/>
    </source>
</evidence>
<keyword evidence="4 7" id="KW-0808">Transferase</keyword>
<evidence type="ECO:0000256" key="4">
    <source>
        <dbReference type="ARBA" id="ARBA00022679"/>
    </source>
</evidence>
<dbReference type="GO" id="GO:0005737">
    <property type="term" value="C:cytoplasm"/>
    <property type="evidence" value="ECO:0007669"/>
    <property type="project" value="TreeGrafter"/>
</dbReference>
<keyword evidence="3 7" id="KW-0328">Glycosyltransferase</keyword>
<dbReference type="PANTHER" id="PTHR10176">
    <property type="entry name" value="GLYCOGEN SYNTHASE"/>
    <property type="match status" value="1"/>
</dbReference>
<evidence type="ECO:0000256" key="7">
    <source>
        <dbReference type="RuleBase" id="RU363104"/>
    </source>
</evidence>
<evidence type="ECO:0000256" key="5">
    <source>
        <dbReference type="ARBA" id="ARBA00023056"/>
    </source>
</evidence>
<comment type="pathway">
    <text evidence="1 7">Glycan biosynthesis; glycogen biosynthesis.</text>
</comment>
<dbReference type="PANTHER" id="PTHR10176:SF3">
    <property type="entry name" value="GLYCOGEN [STARCH] SYNTHASE"/>
    <property type="match status" value="1"/>
</dbReference>
<evidence type="ECO:0000256" key="6">
    <source>
        <dbReference type="ARBA" id="ARBA00047345"/>
    </source>
</evidence>
<gene>
    <name evidence="9" type="ORF">QYM36_013317</name>
</gene>
<dbReference type="EMBL" id="JAVRJZ010000017">
    <property type="protein sequence ID" value="KAK2709606.1"/>
    <property type="molecule type" value="Genomic_DNA"/>
</dbReference>
<proteinExistence type="inferred from homology"/>
<reference evidence="9" key="1">
    <citation type="submission" date="2023-07" db="EMBL/GenBank/DDBJ databases">
        <title>Chromosome-level genome assembly of Artemia franciscana.</title>
        <authorList>
            <person name="Jo E."/>
        </authorList>
    </citation>
    <scope>NUCLEOTIDE SEQUENCE</scope>
    <source>
        <tissue evidence="9">Whole body</tissue>
    </source>
</reference>
<dbReference type="Gene3D" id="3.40.50.2000">
    <property type="entry name" value="Glycogen Phosphorylase B"/>
    <property type="match status" value="2"/>
</dbReference>
<dbReference type="Pfam" id="PF05693">
    <property type="entry name" value="Glycogen_syn"/>
    <property type="match status" value="1"/>
</dbReference>
<comment type="similarity">
    <text evidence="2 7">Belongs to the glycosyltransferase 3 family.</text>
</comment>
<comment type="function">
    <text evidence="7">Transfers the glycosyl residue from UDP-Glc to the non-reducing end of alpha-1,4-glucan.</text>
</comment>
<organism evidence="9 10">
    <name type="scientific">Artemia franciscana</name>
    <name type="common">Brine shrimp</name>
    <name type="synonym">Artemia sanfranciscana</name>
    <dbReference type="NCBI Taxonomy" id="6661"/>
    <lineage>
        <taxon>Eukaryota</taxon>
        <taxon>Metazoa</taxon>
        <taxon>Ecdysozoa</taxon>
        <taxon>Arthropoda</taxon>
        <taxon>Crustacea</taxon>
        <taxon>Branchiopoda</taxon>
        <taxon>Anostraca</taxon>
        <taxon>Artemiidae</taxon>
        <taxon>Artemia</taxon>
    </lineage>
</organism>
<dbReference type="EC" id="2.4.1.11" evidence="7"/>
<dbReference type="GO" id="GO:0005978">
    <property type="term" value="P:glycogen biosynthetic process"/>
    <property type="evidence" value="ECO:0007669"/>
    <property type="project" value="UniProtKB-KW"/>
</dbReference>